<keyword evidence="3" id="KW-1185">Reference proteome</keyword>
<organism evidence="2 3">
    <name type="scientific">Octopus vulgaris</name>
    <name type="common">Common octopus</name>
    <dbReference type="NCBI Taxonomy" id="6645"/>
    <lineage>
        <taxon>Eukaryota</taxon>
        <taxon>Metazoa</taxon>
        <taxon>Spiralia</taxon>
        <taxon>Lophotrochozoa</taxon>
        <taxon>Mollusca</taxon>
        <taxon>Cephalopoda</taxon>
        <taxon>Coleoidea</taxon>
        <taxon>Octopodiformes</taxon>
        <taxon>Octopoda</taxon>
        <taxon>Incirrata</taxon>
        <taxon>Octopodidae</taxon>
        <taxon>Octopus</taxon>
    </lineage>
</organism>
<protein>
    <submittedName>
        <fullName evidence="2">Uncharacterized protein</fullName>
    </submittedName>
</protein>
<dbReference type="Proteomes" id="UP001162480">
    <property type="component" value="Chromosome 15"/>
</dbReference>
<evidence type="ECO:0000256" key="1">
    <source>
        <dbReference type="SAM" id="MobiDB-lite"/>
    </source>
</evidence>
<name>A0AA36BI02_OCTVU</name>
<evidence type="ECO:0000313" key="3">
    <source>
        <dbReference type="Proteomes" id="UP001162480"/>
    </source>
</evidence>
<dbReference type="EMBL" id="OX597828">
    <property type="protein sequence ID" value="CAI9733772.1"/>
    <property type="molecule type" value="Genomic_DNA"/>
</dbReference>
<evidence type="ECO:0000313" key="2">
    <source>
        <dbReference type="EMBL" id="CAI9733772.1"/>
    </source>
</evidence>
<sequence>MKRLDIVNERAVFHDVQYPHVDDDGAAAEYVDGGSEEETEEKEKEEEAEEEGKLVTVHSPYNHYIL</sequence>
<gene>
    <name evidence="2" type="ORF">OCTVUL_1B026525</name>
</gene>
<accession>A0AA36BI02</accession>
<feature type="compositionally biased region" description="Acidic residues" evidence="1">
    <location>
        <begin position="34"/>
        <end position="50"/>
    </location>
</feature>
<proteinExistence type="predicted"/>
<dbReference type="AlphaFoldDB" id="A0AA36BI02"/>
<feature type="region of interest" description="Disordered" evidence="1">
    <location>
        <begin position="24"/>
        <end position="53"/>
    </location>
</feature>
<reference evidence="2" key="1">
    <citation type="submission" date="2023-08" db="EMBL/GenBank/DDBJ databases">
        <authorList>
            <person name="Alioto T."/>
            <person name="Alioto T."/>
            <person name="Gomez Garrido J."/>
        </authorList>
    </citation>
    <scope>NUCLEOTIDE SEQUENCE</scope>
</reference>